<evidence type="ECO:0000313" key="2">
    <source>
        <dbReference type="Proteomes" id="UP001055811"/>
    </source>
</evidence>
<evidence type="ECO:0000313" key="1">
    <source>
        <dbReference type="EMBL" id="KAI3753864.1"/>
    </source>
</evidence>
<protein>
    <submittedName>
        <fullName evidence="1">Uncharacterized protein</fullName>
    </submittedName>
</protein>
<reference evidence="2" key="1">
    <citation type="journal article" date="2022" name="Mol. Ecol. Resour.">
        <title>The genomes of chicory, endive, great burdock and yacon provide insights into Asteraceae palaeo-polyploidization history and plant inulin production.</title>
        <authorList>
            <person name="Fan W."/>
            <person name="Wang S."/>
            <person name="Wang H."/>
            <person name="Wang A."/>
            <person name="Jiang F."/>
            <person name="Liu H."/>
            <person name="Zhao H."/>
            <person name="Xu D."/>
            <person name="Zhang Y."/>
        </authorList>
    </citation>
    <scope>NUCLEOTIDE SEQUENCE [LARGE SCALE GENOMIC DNA]</scope>
    <source>
        <strain evidence="2">cv. Punajuju</strain>
    </source>
</reference>
<comment type="caution">
    <text evidence="1">The sequence shown here is derived from an EMBL/GenBank/DDBJ whole genome shotgun (WGS) entry which is preliminary data.</text>
</comment>
<dbReference type="EMBL" id="CM042012">
    <property type="protein sequence ID" value="KAI3753864.1"/>
    <property type="molecule type" value="Genomic_DNA"/>
</dbReference>
<proteinExistence type="predicted"/>
<sequence length="72" mass="8884">MFLVRFDSNSRTHPHKHKAPHRFKTLFLCLPICFLPFLFWGFVIIFWELKNRDEEEEEDLKLLLWGVFMRLC</sequence>
<gene>
    <name evidence="1" type="ORF">L2E82_25928</name>
</gene>
<keyword evidence="2" id="KW-1185">Reference proteome</keyword>
<name>A0ACB9E4F6_CICIN</name>
<organism evidence="1 2">
    <name type="scientific">Cichorium intybus</name>
    <name type="common">Chicory</name>
    <dbReference type="NCBI Taxonomy" id="13427"/>
    <lineage>
        <taxon>Eukaryota</taxon>
        <taxon>Viridiplantae</taxon>
        <taxon>Streptophyta</taxon>
        <taxon>Embryophyta</taxon>
        <taxon>Tracheophyta</taxon>
        <taxon>Spermatophyta</taxon>
        <taxon>Magnoliopsida</taxon>
        <taxon>eudicotyledons</taxon>
        <taxon>Gunneridae</taxon>
        <taxon>Pentapetalae</taxon>
        <taxon>asterids</taxon>
        <taxon>campanulids</taxon>
        <taxon>Asterales</taxon>
        <taxon>Asteraceae</taxon>
        <taxon>Cichorioideae</taxon>
        <taxon>Cichorieae</taxon>
        <taxon>Cichoriinae</taxon>
        <taxon>Cichorium</taxon>
    </lineage>
</organism>
<dbReference type="Proteomes" id="UP001055811">
    <property type="component" value="Linkage Group LG04"/>
</dbReference>
<accession>A0ACB9E4F6</accession>
<reference evidence="1 2" key="2">
    <citation type="journal article" date="2022" name="Mol. Ecol. Resour.">
        <title>The genomes of chicory, endive, great burdock and yacon provide insights into Asteraceae paleo-polyploidization history and plant inulin production.</title>
        <authorList>
            <person name="Fan W."/>
            <person name="Wang S."/>
            <person name="Wang H."/>
            <person name="Wang A."/>
            <person name="Jiang F."/>
            <person name="Liu H."/>
            <person name="Zhao H."/>
            <person name="Xu D."/>
            <person name="Zhang Y."/>
        </authorList>
    </citation>
    <scope>NUCLEOTIDE SEQUENCE [LARGE SCALE GENOMIC DNA]</scope>
    <source>
        <strain evidence="2">cv. Punajuju</strain>
        <tissue evidence="1">Leaves</tissue>
    </source>
</reference>